<dbReference type="EMBL" id="MU004199">
    <property type="protein sequence ID" value="KAF2489557.1"/>
    <property type="molecule type" value="Genomic_DNA"/>
</dbReference>
<organism evidence="1 2">
    <name type="scientific">Lophium mytilinum</name>
    <dbReference type="NCBI Taxonomy" id="390894"/>
    <lineage>
        <taxon>Eukaryota</taxon>
        <taxon>Fungi</taxon>
        <taxon>Dikarya</taxon>
        <taxon>Ascomycota</taxon>
        <taxon>Pezizomycotina</taxon>
        <taxon>Dothideomycetes</taxon>
        <taxon>Pleosporomycetidae</taxon>
        <taxon>Mytilinidiales</taxon>
        <taxon>Mytilinidiaceae</taxon>
        <taxon>Lophium</taxon>
    </lineage>
</organism>
<dbReference type="InterPro" id="IPR029063">
    <property type="entry name" value="SAM-dependent_MTases_sf"/>
</dbReference>
<evidence type="ECO:0008006" key="3">
    <source>
        <dbReference type="Google" id="ProtNLM"/>
    </source>
</evidence>
<dbReference type="Gene3D" id="3.40.50.150">
    <property type="entry name" value="Vaccinia Virus protein VP39"/>
    <property type="match status" value="1"/>
</dbReference>
<dbReference type="Pfam" id="PF13489">
    <property type="entry name" value="Methyltransf_23"/>
    <property type="match status" value="1"/>
</dbReference>
<sequence>MSIDERALVEIQERVFQHYSVAHRIYCVPVDDDEETRLDIQYPIMKKLFGWGFNEGQSGRLWFPPITPRTVLDCGYGFGNWAIEVAQAYPTCQVRGVDIYPADLAAEPANLTLQVHNLNRSLDAILEPGESKFHLINSSFVGPGIHRGRWPYYVHDLKKLTARGGWVQMMEYSYFIQSDSGLLTPQHALSQWYAYYYQAMTMENGGDRDPAIGGQLRQLMTNAGFSNVQGQTYSLPIGGWREGMANISSCQQRIGRDNLDNIEELLNSQAIWPFTQLLGWSKATFDAFTAQAMADARNLTLKPYIRVHVAFGMRP</sequence>
<dbReference type="AlphaFoldDB" id="A0A6A6QDL9"/>
<reference evidence="1" key="1">
    <citation type="journal article" date="2020" name="Stud. Mycol.">
        <title>101 Dothideomycetes genomes: a test case for predicting lifestyles and emergence of pathogens.</title>
        <authorList>
            <person name="Haridas S."/>
            <person name="Albert R."/>
            <person name="Binder M."/>
            <person name="Bloem J."/>
            <person name="Labutti K."/>
            <person name="Salamov A."/>
            <person name="Andreopoulos B."/>
            <person name="Baker S."/>
            <person name="Barry K."/>
            <person name="Bills G."/>
            <person name="Bluhm B."/>
            <person name="Cannon C."/>
            <person name="Castanera R."/>
            <person name="Culley D."/>
            <person name="Daum C."/>
            <person name="Ezra D."/>
            <person name="Gonzalez J."/>
            <person name="Henrissat B."/>
            <person name="Kuo A."/>
            <person name="Liang C."/>
            <person name="Lipzen A."/>
            <person name="Lutzoni F."/>
            <person name="Magnuson J."/>
            <person name="Mondo S."/>
            <person name="Nolan M."/>
            <person name="Ohm R."/>
            <person name="Pangilinan J."/>
            <person name="Park H.-J."/>
            <person name="Ramirez L."/>
            <person name="Alfaro M."/>
            <person name="Sun H."/>
            <person name="Tritt A."/>
            <person name="Yoshinaga Y."/>
            <person name="Zwiers L.-H."/>
            <person name="Turgeon B."/>
            <person name="Goodwin S."/>
            <person name="Spatafora J."/>
            <person name="Crous P."/>
            <person name="Grigoriev I."/>
        </authorList>
    </citation>
    <scope>NUCLEOTIDE SEQUENCE</scope>
    <source>
        <strain evidence="1">CBS 269.34</strain>
    </source>
</reference>
<proteinExistence type="predicted"/>
<keyword evidence="2" id="KW-1185">Reference proteome</keyword>
<dbReference type="SUPFAM" id="SSF53335">
    <property type="entry name" value="S-adenosyl-L-methionine-dependent methyltransferases"/>
    <property type="match status" value="1"/>
</dbReference>
<evidence type="ECO:0000313" key="1">
    <source>
        <dbReference type="EMBL" id="KAF2489557.1"/>
    </source>
</evidence>
<dbReference type="Proteomes" id="UP000799750">
    <property type="component" value="Unassembled WGS sequence"/>
</dbReference>
<accession>A0A6A6QDL9</accession>
<protein>
    <recommendedName>
        <fullName evidence="3">S-adenosyl-L-methionine-dependent methyltransferase</fullName>
    </recommendedName>
</protein>
<name>A0A6A6QDL9_9PEZI</name>
<evidence type="ECO:0000313" key="2">
    <source>
        <dbReference type="Proteomes" id="UP000799750"/>
    </source>
</evidence>
<dbReference type="OrthoDB" id="506498at2759"/>
<dbReference type="CDD" id="cd02440">
    <property type="entry name" value="AdoMet_MTases"/>
    <property type="match status" value="1"/>
</dbReference>
<gene>
    <name evidence="1" type="ORF">BU16DRAFT_496382</name>
</gene>